<gene>
    <name evidence="1" type="ORF">rCG_37227</name>
</gene>
<dbReference type="EMBL" id="CH474050">
    <property type="protein sequence ID" value="EDL85937.1"/>
    <property type="molecule type" value="Genomic_DNA"/>
</dbReference>
<proteinExistence type="predicted"/>
<evidence type="ECO:0000313" key="1">
    <source>
        <dbReference type="EMBL" id="EDL85937.1"/>
    </source>
</evidence>
<dbReference type="AlphaFoldDB" id="A6KI18"/>
<organism evidence="1 2">
    <name type="scientific">Rattus norvegicus</name>
    <name type="common">Rat</name>
    <dbReference type="NCBI Taxonomy" id="10116"/>
    <lineage>
        <taxon>Eukaryota</taxon>
        <taxon>Metazoa</taxon>
        <taxon>Chordata</taxon>
        <taxon>Craniata</taxon>
        <taxon>Vertebrata</taxon>
        <taxon>Euteleostomi</taxon>
        <taxon>Mammalia</taxon>
        <taxon>Eutheria</taxon>
        <taxon>Euarchontoglires</taxon>
        <taxon>Glires</taxon>
        <taxon>Rodentia</taxon>
        <taxon>Myomorpha</taxon>
        <taxon>Muroidea</taxon>
        <taxon>Muridae</taxon>
        <taxon>Murinae</taxon>
        <taxon>Rattus</taxon>
    </lineage>
</organism>
<dbReference type="Proteomes" id="UP000234681">
    <property type="component" value="Chromosome 3"/>
</dbReference>
<evidence type="ECO:0000313" key="2">
    <source>
        <dbReference type="Proteomes" id="UP000234681"/>
    </source>
</evidence>
<accession>A6KI18</accession>
<reference evidence="1 2" key="1">
    <citation type="submission" date="2005-09" db="EMBL/GenBank/DDBJ databases">
        <authorList>
            <person name="Mural R.J."/>
            <person name="Li P.W."/>
            <person name="Adams M.D."/>
            <person name="Amanatides P.G."/>
            <person name="Baden-Tillson H."/>
            <person name="Barnstead M."/>
            <person name="Chin S.H."/>
            <person name="Dew I."/>
            <person name="Evans C.A."/>
            <person name="Ferriera S."/>
            <person name="Flanigan M."/>
            <person name="Fosler C."/>
            <person name="Glodek A."/>
            <person name="Gu Z."/>
            <person name="Holt R.A."/>
            <person name="Jennings D."/>
            <person name="Kraft C.L."/>
            <person name="Lu F."/>
            <person name="Nguyen T."/>
            <person name="Nusskern D.R."/>
            <person name="Pfannkoch C.M."/>
            <person name="Sitter C."/>
            <person name="Sutton G.G."/>
            <person name="Venter J.C."/>
            <person name="Wang Z."/>
            <person name="Woodage T."/>
            <person name="Zheng X.H."/>
            <person name="Zhong F."/>
        </authorList>
    </citation>
    <scope>NUCLEOTIDE SEQUENCE [LARGE SCALE GENOMIC DNA]</scope>
    <source>
        <strain>BN</strain>
        <strain evidence="2">Sprague-Dawley</strain>
    </source>
</reference>
<protein>
    <submittedName>
        <fullName evidence="1">RCG37227</fullName>
    </submittedName>
</protein>
<sequence>MKTSKETLVCFSSQTIGTREPMKLEPFQESHSGIGKGWVQAENLSPRKISHSSDQLTRLPLKRGWSPDNDCEQDLTLTMTA</sequence>
<name>A6KI18_RAT</name>